<protein>
    <submittedName>
        <fullName evidence="3">Uncharacterized protein</fullName>
    </submittedName>
</protein>
<name>A0ABQ7H3J5_DUNSA</name>
<keyword evidence="2" id="KW-1133">Transmembrane helix</keyword>
<dbReference type="EMBL" id="MU069487">
    <property type="protein sequence ID" value="KAF5841366.1"/>
    <property type="molecule type" value="Genomic_DNA"/>
</dbReference>
<feature type="region of interest" description="Disordered" evidence="1">
    <location>
        <begin position="145"/>
        <end position="164"/>
    </location>
</feature>
<evidence type="ECO:0000256" key="2">
    <source>
        <dbReference type="SAM" id="Phobius"/>
    </source>
</evidence>
<feature type="transmembrane region" description="Helical" evidence="2">
    <location>
        <begin position="296"/>
        <end position="315"/>
    </location>
</feature>
<keyword evidence="2" id="KW-0472">Membrane</keyword>
<organism evidence="3 4">
    <name type="scientific">Dunaliella salina</name>
    <name type="common">Green alga</name>
    <name type="synonym">Protococcus salinus</name>
    <dbReference type="NCBI Taxonomy" id="3046"/>
    <lineage>
        <taxon>Eukaryota</taxon>
        <taxon>Viridiplantae</taxon>
        <taxon>Chlorophyta</taxon>
        <taxon>core chlorophytes</taxon>
        <taxon>Chlorophyceae</taxon>
        <taxon>CS clade</taxon>
        <taxon>Chlamydomonadales</taxon>
        <taxon>Dunaliellaceae</taxon>
        <taxon>Dunaliella</taxon>
    </lineage>
</organism>
<keyword evidence="2" id="KW-0812">Transmembrane</keyword>
<keyword evidence="4" id="KW-1185">Reference proteome</keyword>
<feature type="compositionally biased region" description="Polar residues" evidence="1">
    <location>
        <begin position="150"/>
        <end position="164"/>
    </location>
</feature>
<gene>
    <name evidence="3" type="ORF">DUNSADRAFT_13234</name>
</gene>
<evidence type="ECO:0000313" key="3">
    <source>
        <dbReference type="EMBL" id="KAF5841366.1"/>
    </source>
</evidence>
<comment type="caution">
    <text evidence="3">The sequence shown here is derived from an EMBL/GenBank/DDBJ whole genome shotgun (WGS) entry which is preliminary data.</text>
</comment>
<evidence type="ECO:0000256" key="1">
    <source>
        <dbReference type="SAM" id="MobiDB-lite"/>
    </source>
</evidence>
<sequence length="329" mass="35782">MSSLKTSIRCGSVNKDGRKHSLGKHKCRPHAHVCWAGLESQAHKQAHSVRPRQFAFAFDVADDPRAVPSLKQLPQTMLWAEALTDTKLLAWFHGWAVLGTGALLSITQCDTCVAKAWFLAAVMLWTSWRWRFKVTEWRLGKLQWGEDTPGPNSAEQPQRPQVTQQSLSVCPGQDGFQKHGISTDYAVSVQTEATHGSKALQRGVSSLPCSVCVSVRGRPPGRLVHLLPSFLQHLARAAAARIAVEDLAGVSVRGFRHSHCEQCAKGQALLSRGVLAGLLASSGVLVAWWVSLGKSISVGLALVHVCAVASAWLAAQKYLHRRVVAVLGY</sequence>
<proteinExistence type="predicted"/>
<accession>A0ABQ7H3J5</accession>
<evidence type="ECO:0000313" key="4">
    <source>
        <dbReference type="Proteomes" id="UP000815325"/>
    </source>
</evidence>
<reference evidence="3" key="1">
    <citation type="submission" date="2017-08" db="EMBL/GenBank/DDBJ databases">
        <authorList>
            <person name="Polle J.E."/>
            <person name="Barry K."/>
            <person name="Cushman J."/>
            <person name="Schmutz J."/>
            <person name="Tran D."/>
            <person name="Hathwaick L.T."/>
            <person name="Yim W.C."/>
            <person name="Jenkins J."/>
            <person name="Mckie-Krisberg Z.M."/>
            <person name="Prochnik S."/>
            <person name="Lindquist E."/>
            <person name="Dockter R.B."/>
            <person name="Adam C."/>
            <person name="Molina H."/>
            <person name="Bunkerborg J."/>
            <person name="Jin E."/>
            <person name="Buchheim M."/>
            <person name="Magnuson J."/>
        </authorList>
    </citation>
    <scope>NUCLEOTIDE SEQUENCE</scope>
    <source>
        <strain evidence="3">CCAP 19/18</strain>
    </source>
</reference>
<dbReference type="Proteomes" id="UP000815325">
    <property type="component" value="Unassembled WGS sequence"/>
</dbReference>
<feature type="transmembrane region" description="Helical" evidence="2">
    <location>
        <begin position="269"/>
        <end position="290"/>
    </location>
</feature>